<name>A0A2P2IT93_RHIMU</name>
<evidence type="ECO:0000313" key="1">
    <source>
        <dbReference type="EMBL" id="MBW84430.1"/>
    </source>
</evidence>
<reference evidence="1" key="1">
    <citation type="submission" date="2018-02" db="EMBL/GenBank/DDBJ databases">
        <title>Rhizophora mucronata_Transcriptome.</title>
        <authorList>
            <person name="Meera S.P."/>
            <person name="Sreeshan A."/>
            <person name="Augustine A."/>
        </authorList>
    </citation>
    <scope>NUCLEOTIDE SEQUENCE</scope>
    <source>
        <tissue evidence="1">Leaf</tissue>
    </source>
</reference>
<organism evidence="1">
    <name type="scientific">Rhizophora mucronata</name>
    <name type="common">Asiatic mangrove</name>
    <dbReference type="NCBI Taxonomy" id="61149"/>
    <lineage>
        <taxon>Eukaryota</taxon>
        <taxon>Viridiplantae</taxon>
        <taxon>Streptophyta</taxon>
        <taxon>Embryophyta</taxon>
        <taxon>Tracheophyta</taxon>
        <taxon>Spermatophyta</taxon>
        <taxon>Magnoliopsida</taxon>
        <taxon>eudicotyledons</taxon>
        <taxon>Gunneridae</taxon>
        <taxon>Pentapetalae</taxon>
        <taxon>rosids</taxon>
        <taxon>fabids</taxon>
        <taxon>Malpighiales</taxon>
        <taxon>Rhizophoraceae</taxon>
        <taxon>Rhizophora</taxon>
    </lineage>
</organism>
<accession>A0A2P2IT93</accession>
<dbReference type="AlphaFoldDB" id="A0A2P2IT93"/>
<proteinExistence type="predicted"/>
<protein>
    <submittedName>
        <fullName evidence="1">Uncharacterized protein</fullName>
    </submittedName>
</protein>
<sequence length="44" mass="4724">MTSRPSKSSVALIYDVVLALTFPPRDLTSASTLPLYPTATLSEL</sequence>
<dbReference type="EMBL" id="GGEC01003947">
    <property type="protein sequence ID" value="MBW84430.1"/>
    <property type="molecule type" value="Transcribed_RNA"/>
</dbReference>